<protein>
    <recommendedName>
        <fullName evidence="3">SH3b domain-containing protein</fullName>
    </recommendedName>
</protein>
<sequence>MFACFSQAALAQEAPYFEDMRVWSLGGEDSVRHIFADTAFIRISPDTRQLPIDTLLAGDDVTIKQITDKSLTLKGLKGPWLQVKYIKDGIAKDGYIWQGLIGCSPMRRGDVKFIYAVDRRADSSYVLEGNKEISKRFLIRLKVVQKGKILASGSLITPDDESASYSTARVMSGMGLTGVQNIVTLTFSGEACGIPTYDYYFGWTKDGKLVRFPDKTNVGDAGVFYHSETFIFPNEKNGKPDMIVWNMITEEATDDLDKDGNYIMTTTDKGEKQYVWDPVNAKVSLIAK</sequence>
<accession>A0A365XYU3</accession>
<organism evidence="1 2">
    <name type="scientific">Chitinophaga flava</name>
    <dbReference type="NCBI Taxonomy" id="2259036"/>
    <lineage>
        <taxon>Bacteria</taxon>
        <taxon>Pseudomonadati</taxon>
        <taxon>Bacteroidota</taxon>
        <taxon>Chitinophagia</taxon>
        <taxon>Chitinophagales</taxon>
        <taxon>Chitinophagaceae</taxon>
        <taxon>Chitinophaga</taxon>
    </lineage>
</organism>
<gene>
    <name evidence="1" type="ORF">DF182_01025</name>
</gene>
<reference evidence="1 2" key="1">
    <citation type="submission" date="2018-05" db="EMBL/GenBank/DDBJ databases">
        <title>Chitinophaga sp. K3CV102501T nov., isolated from isolated from a monsoon evergreen broad-leaved forest soil.</title>
        <authorList>
            <person name="Lv Y."/>
        </authorList>
    </citation>
    <scope>NUCLEOTIDE SEQUENCE [LARGE SCALE GENOMIC DNA]</scope>
    <source>
        <strain evidence="1 2">GDMCC 1.1325</strain>
    </source>
</reference>
<evidence type="ECO:0000313" key="1">
    <source>
        <dbReference type="EMBL" id="RBL91238.1"/>
    </source>
</evidence>
<evidence type="ECO:0000313" key="2">
    <source>
        <dbReference type="Proteomes" id="UP000253410"/>
    </source>
</evidence>
<dbReference type="AlphaFoldDB" id="A0A365XYU3"/>
<dbReference type="Proteomes" id="UP000253410">
    <property type="component" value="Unassembled WGS sequence"/>
</dbReference>
<evidence type="ECO:0008006" key="3">
    <source>
        <dbReference type="Google" id="ProtNLM"/>
    </source>
</evidence>
<keyword evidence="2" id="KW-1185">Reference proteome</keyword>
<dbReference type="EMBL" id="QFFJ01000001">
    <property type="protein sequence ID" value="RBL91238.1"/>
    <property type="molecule type" value="Genomic_DNA"/>
</dbReference>
<proteinExistence type="predicted"/>
<name>A0A365XYU3_9BACT</name>
<comment type="caution">
    <text evidence="1">The sequence shown here is derived from an EMBL/GenBank/DDBJ whole genome shotgun (WGS) entry which is preliminary data.</text>
</comment>